<dbReference type="Proteomes" id="UP000252100">
    <property type="component" value="Chromosome"/>
</dbReference>
<protein>
    <submittedName>
        <fullName evidence="1">Uncharacterized protein</fullName>
    </submittedName>
</protein>
<dbReference type="KEGG" id="rue:DT065_03560"/>
<evidence type="ECO:0000313" key="2">
    <source>
        <dbReference type="Proteomes" id="UP000252100"/>
    </source>
</evidence>
<dbReference type="AlphaFoldDB" id="A0A345BW53"/>
<gene>
    <name evidence="1" type="ORF">DT065_03560</name>
</gene>
<reference evidence="1 2" key="1">
    <citation type="journal article" date="2018" name="J. Microbiol.">
        <title>Salicibibacter kimchii gen. nov., sp. nov., a moderately halophilic and alkalitolerant bacterium in the family Bacillaceae, isolated from kimchi.</title>
        <authorList>
            <person name="Jang J.Y."/>
            <person name="Oh Y.J."/>
            <person name="Lim S.K."/>
            <person name="Park H.K."/>
            <person name="Lee C."/>
            <person name="Kim J.Y."/>
            <person name="Lee M.A."/>
            <person name="Choi H.J."/>
        </authorList>
    </citation>
    <scope>NUCLEOTIDE SEQUENCE [LARGE SCALE GENOMIC DNA]</scope>
    <source>
        <strain evidence="1 2">NKC1-1</strain>
    </source>
</reference>
<sequence>MEYEFMIWFTIEEQWIVRFGQDSDMMATGMPFDMTPQFKIIFMKLTFENIRIGMSSSEASVTLVVRKSISFVLKGTCFLSQMKCFPYTSLLGSFSLCAEIM</sequence>
<proteinExistence type="predicted"/>
<evidence type="ECO:0000313" key="1">
    <source>
        <dbReference type="EMBL" id="AXF55184.1"/>
    </source>
</evidence>
<dbReference type="EMBL" id="CP031092">
    <property type="protein sequence ID" value="AXF55184.1"/>
    <property type="molecule type" value="Genomic_DNA"/>
</dbReference>
<keyword evidence="2" id="KW-1185">Reference proteome</keyword>
<accession>A0A345BW53</accession>
<name>A0A345BW53_9BACI</name>
<organism evidence="1 2">
    <name type="scientific">Salicibibacter kimchii</name>
    <dbReference type="NCBI Taxonomy" id="2099786"/>
    <lineage>
        <taxon>Bacteria</taxon>
        <taxon>Bacillati</taxon>
        <taxon>Bacillota</taxon>
        <taxon>Bacilli</taxon>
        <taxon>Bacillales</taxon>
        <taxon>Bacillaceae</taxon>
        <taxon>Salicibibacter</taxon>
    </lineage>
</organism>